<dbReference type="Proteomes" id="UP000000993">
    <property type="component" value="Segment"/>
</dbReference>
<protein>
    <submittedName>
        <fullName evidence="1">Gp43</fullName>
    </submittedName>
</protein>
<sequence length="60" mass="6883">MVKLFKYIEMAIQPDKETKGCHRYAHVGGDTGVTTLYVQKNSLQGERPPEIIHVRIEVKE</sequence>
<dbReference type="GeneID" id="3342396"/>
<gene>
    <name evidence="1" type="ORF">JL001p43</name>
</gene>
<dbReference type="KEGG" id="vg:3342396"/>
<evidence type="ECO:0000313" key="1">
    <source>
        <dbReference type="EMBL" id="AAT69519.1"/>
    </source>
</evidence>
<reference evidence="1 2" key="1">
    <citation type="journal article" date="2005" name="Appl. Environ. Microbiol.">
        <title>Genomic analysis of bacteriophage PhiJL001: insights into its interaction with a sponge-associated alpha-proteobacterium.</title>
        <authorList>
            <person name="Lohr J.E."/>
            <person name="Chen F."/>
            <person name="Hill R.T."/>
        </authorList>
    </citation>
    <scope>NUCLEOTIDE SEQUENCE</scope>
</reference>
<proteinExistence type="predicted"/>
<accession>Q5DN62</accession>
<evidence type="ECO:0000313" key="2">
    <source>
        <dbReference type="Proteomes" id="UP000000993"/>
    </source>
</evidence>
<dbReference type="RefSeq" id="YP_223967.1">
    <property type="nucleotide sequence ID" value="NC_006938.1"/>
</dbReference>
<organism evidence="1 2">
    <name type="scientific">Alphaproteobacteria phage PhiJL001</name>
    <dbReference type="NCBI Taxonomy" id="2681607"/>
    <lineage>
        <taxon>Viruses</taxon>
        <taxon>Duplodnaviria</taxon>
        <taxon>Heunggongvirae</taxon>
        <taxon>Uroviricota</taxon>
        <taxon>Caudoviricetes</taxon>
        <taxon>Mesyanzhinovviridae</taxon>
        <taxon>Keylargovirus</taxon>
        <taxon>Keylargovirus JL001</taxon>
    </lineage>
</organism>
<keyword evidence="2" id="KW-1185">Reference proteome</keyword>
<name>Q5DN62_9CAUD</name>
<dbReference type="EMBL" id="AY576273">
    <property type="protein sequence ID" value="AAT69519.1"/>
    <property type="molecule type" value="Genomic_DNA"/>
</dbReference>